<dbReference type="KEGG" id="chig:CH63R_14358"/>
<dbReference type="EMBL" id="LTAN01000010">
    <property type="protein sequence ID" value="OBR03132.1"/>
    <property type="molecule type" value="Genomic_DNA"/>
</dbReference>
<organism evidence="1 2">
    <name type="scientific">Colletotrichum higginsianum (strain IMI 349063)</name>
    <name type="common">Crucifer anthracnose fungus</name>
    <dbReference type="NCBI Taxonomy" id="759273"/>
    <lineage>
        <taxon>Eukaryota</taxon>
        <taxon>Fungi</taxon>
        <taxon>Dikarya</taxon>
        <taxon>Ascomycota</taxon>
        <taxon>Pezizomycotina</taxon>
        <taxon>Sordariomycetes</taxon>
        <taxon>Hypocreomycetidae</taxon>
        <taxon>Glomerellales</taxon>
        <taxon>Glomerellaceae</taxon>
        <taxon>Colletotrichum</taxon>
        <taxon>Colletotrichum destructivum species complex</taxon>
    </lineage>
</organism>
<reference evidence="2" key="1">
    <citation type="journal article" date="2017" name="BMC Genomics">
        <title>Gapless genome assembly of Colletotrichum higginsianum reveals chromosome structure and association of transposable elements with secondary metabolite gene clusters.</title>
        <authorList>
            <person name="Dallery J.-F."/>
            <person name="Lapalu N."/>
            <person name="Zampounis A."/>
            <person name="Pigne S."/>
            <person name="Luyten I."/>
            <person name="Amselem J."/>
            <person name="Wittenberg A.H.J."/>
            <person name="Zhou S."/>
            <person name="de Queiroz M.V."/>
            <person name="Robin G.P."/>
            <person name="Auger A."/>
            <person name="Hainaut M."/>
            <person name="Henrissat B."/>
            <person name="Kim K.-T."/>
            <person name="Lee Y.-H."/>
            <person name="Lespinet O."/>
            <person name="Schwartz D.C."/>
            <person name="Thon M.R."/>
            <person name="O'Connell R.J."/>
        </authorList>
    </citation>
    <scope>NUCLEOTIDE SEQUENCE [LARGE SCALE GENOMIC DNA]</scope>
    <source>
        <strain evidence="2">IMI 349063</strain>
    </source>
</reference>
<gene>
    <name evidence="1" type="ORF">CH63R_14358</name>
</gene>
<name>A0A1B7XTP0_COLHI</name>
<dbReference type="Proteomes" id="UP000092177">
    <property type="component" value="Chromosome 10"/>
</dbReference>
<keyword evidence="2" id="KW-1185">Reference proteome</keyword>
<comment type="caution">
    <text evidence="1">The sequence shown here is derived from an EMBL/GenBank/DDBJ whole genome shotgun (WGS) entry which is preliminary data.</text>
</comment>
<dbReference type="RefSeq" id="XP_018151650.1">
    <property type="nucleotide sequence ID" value="XM_018309332.1"/>
</dbReference>
<dbReference type="VEuPathDB" id="FungiDB:CH63R_14358"/>
<accession>A0A1B7XTP0</accession>
<proteinExistence type="predicted"/>
<dbReference type="AlphaFoldDB" id="A0A1B7XTP0"/>
<evidence type="ECO:0000313" key="1">
    <source>
        <dbReference type="EMBL" id="OBR03132.1"/>
    </source>
</evidence>
<sequence>MSRYTDSRGTYRSSRRCYHDQASLGLLGSSGFIESIMAWPTEQRDGANQGSLFSCSQNI</sequence>
<dbReference type="GeneID" id="28873439"/>
<evidence type="ECO:0000313" key="2">
    <source>
        <dbReference type="Proteomes" id="UP000092177"/>
    </source>
</evidence>
<protein>
    <submittedName>
        <fullName evidence="1">Uncharacterized protein</fullName>
    </submittedName>
</protein>